<evidence type="ECO:0000256" key="2">
    <source>
        <dbReference type="SAM" id="Phobius"/>
    </source>
</evidence>
<dbReference type="RefSeq" id="WP_193781483.1">
    <property type="nucleotide sequence ID" value="NZ_JADDOJ010000070.1"/>
</dbReference>
<feature type="transmembrane region" description="Helical" evidence="2">
    <location>
        <begin position="34"/>
        <end position="54"/>
    </location>
</feature>
<sequence length="167" mass="16780">MQDARTEGQGAKAPPGQRVEGAARPAAVDRGAGWVTAIAVATVAAVGLGAAWYVPREAPPEAALPPLQLPAQPLPGPQSVVQAPPLQPAGAPPAARAAGAAPACADCGTVLRVVALRESGGGRARAFQMQLRMDDGSEQVLEQRGAMAPGSRVRVHNGRLQALAGPG</sequence>
<organism evidence="3 4">
    <name type="scientific">Ramlibacter aquaticus</name>
    <dbReference type="NCBI Taxonomy" id="2780094"/>
    <lineage>
        <taxon>Bacteria</taxon>
        <taxon>Pseudomonadati</taxon>
        <taxon>Pseudomonadota</taxon>
        <taxon>Betaproteobacteria</taxon>
        <taxon>Burkholderiales</taxon>
        <taxon>Comamonadaceae</taxon>
        <taxon>Ramlibacter</taxon>
    </lineage>
</organism>
<keyword evidence="2" id="KW-1133">Transmembrane helix</keyword>
<evidence type="ECO:0000313" key="3">
    <source>
        <dbReference type="EMBL" id="MBE7941922.1"/>
    </source>
</evidence>
<evidence type="ECO:0000256" key="1">
    <source>
        <dbReference type="SAM" id="MobiDB-lite"/>
    </source>
</evidence>
<feature type="region of interest" description="Disordered" evidence="1">
    <location>
        <begin position="1"/>
        <end position="24"/>
    </location>
</feature>
<evidence type="ECO:0000313" key="4">
    <source>
        <dbReference type="Proteomes" id="UP000715965"/>
    </source>
</evidence>
<gene>
    <name evidence="3" type="ORF">IM725_15190</name>
</gene>
<keyword evidence="2" id="KW-0472">Membrane</keyword>
<protein>
    <submittedName>
        <fullName evidence="3">Uncharacterized protein</fullName>
    </submittedName>
</protein>
<comment type="caution">
    <text evidence="3">The sequence shown here is derived from an EMBL/GenBank/DDBJ whole genome shotgun (WGS) entry which is preliminary data.</text>
</comment>
<accession>A0ABR9SHU5</accession>
<keyword evidence="2" id="KW-0812">Transmembrane</keyword>
<feature type="region of interest" description="Disordered" evidence="1">
    <location>
        <begin position="65"/>
        <end position="95"/>
    </location>
</feature>
<dbReference type="EMBL" id="JADDOJ010000070">
    <property type="protein sequence ID" value="MBE7941922.1"/>
    <property type="molecule type" value="Genomic_DNA"/>
</dbReference>
<name>A0ABR9SHU5_9BURK</name>
<keyword evidence="4" id="KW-1185">Reference proteome</keyword>
<dbReference type="Proteomes" id="UP000715965">
    <property type="component" value="Unassembled WGS sequence"/>
</dbReference>
<reference evidence="3 4" key="1">
    <citation type="submission" date="2020-10" db="EMBL/GenBank/DDBJ databases">
        <title>Draft genome of Ramlibacter aquaticus LMG 30558.</title>
        <authorList>
            <person name="Props R."/>
        </authorList>
    </citation>
    <scope>NUCLEOTIDE SEQUENCE [LARGE SCALE GENOMIC DNA]</scope>
    <source>
        <strain evidence="3 4">LMG 30558</strain>
    </source>
</reference>
<proteinExistence type="predicted"/>